<organism evidence="1">
    <name type="scientific">Glypta fumiferanae</name>
    <dbReference type="NCBI Taxonomy" id="389681"/>
    <lineage>
        <taxon>Eukaryota</taxon>
        <taxon>Metazoa</taxon>
        <taxon>Ecdysozoa</taxon>
        <taxon>Arthropoda</taxon>
        <taxon>Hexapoda</taxon>
        <taxon>Insecta</taxon>
        <taxon>Pterygota</taxon>
        <taxon>Neoptera</taxon>
        <taxon>Endopterygota</taxon>
        <taxon>Hymenoptera</taxon>
        <taxon>Apocrita</taxon>
        <taxon>Ichneumonoidea</taxon>
        <taxon>Ichneumonidae</taxon>
        <taxon>Banchinae</taxon>
        <taxon>Glypta</taxon>
    </lineage>
</organism>
<reference evidence="1" key="1">
    <citation type="journal article" date="2015" name="J. Virol.">
        <title>Genomic and Proteomic Analyses Indicate that Banchine and Campoplegine Polydnaviruses Have Similar, if Not Identical, Viral Ancestors.</title>
        <authorList>
            <person name="Beliveau C."/>
            <person name="Cohen A."/>
            <person name="Stewart D."/>
            <person name="Periquet G."/>
            <person name="Djoumad A."/>
            <person name="Kuhn L."/>
            <person name="Stoltz D."/>
            <person name="Volkoff A.-N."/>
            <person name="Herniou E."/>
            <person name="Drezen J.-M."/>
            <person name="Cusson M."/>
        </authorList>
    </citation>
    <scope>NUCLEOTIDE SEQUENCE</scope>
</reference>
<dbReference type="EMBL" id="KP706796">
    <property type="protein sequence ID" value="AKD28033.1"/>
    <property type="molecule type" value="Genomic_DNA"/>
</dbReference>
<accession>A0A0F6QA49</accession>
<protein>
    <submittedName>
        <fullName evidence="1">Uncharacterized protein</fullName>
    </submittedName>
</protein>
<dbReference type="AlphaFoldDB" id="A0A0F6QA49"/>
<evidence type="ECO:0000313" key="1">
    <source>
        <dbReference type="EMBL" id="AKD28033.1"/>
    </source>
</evidence>
<proteinExistence type="predicted"/>
<sequence>MHNLLPAIIFFRLQLNLRKICKFLIRIELFIFLKIDIISFPLICLNEANIFEISGHIFYFNIEKKIFNYCFFFFSKNNQTCWKIFALIMMKHFVEGNVHGQFACFVDELNYSTIGQTMTVVYTGKCHRHEFIRFDTNRMNIPEILLVCTCGFHTRL</sequence>
<name>A0A0F6QA49_9HYME</name>